<protein>
    <submittedName>
        <fullName evidence="1">Uncharacterized protein</fullName>
    </submittedName>
</protein>
<evidence type="ECO:0000313" key="2">
    <source>
        <dbReference type="Proteomes" id="UP001604336"/>
    </source>
</evidence>
<keyword evidence="2" id="KW-1185">Reference proteome</keyword>
<organism evidence="1 2">
    <name type="scientific">Abeliophyllum distichum</name>
    <dbReference type="NCBI Taxonomy" id="126358"/>
    <lineage>
        <taxon>Eukaryota</taxon>
        <taxon>Viridiplantae</taxon>
        <taxon>Streptophyta</taxon>
        <taxon>Embryophyta</taxon>
        <taxon>Tracheophyta</taxon>
        <taxon>Spermatophyta</taxon>
        <taxon>Magnoliopsida</taxon>
        <taxon>eudicotyledons</taxon>
        <taxon>Gunneridae</taxon>
        <taxon>Pentapetalae</taxon>
        <taxon>asterids</taxon>
        <taxon>lamiids</taxon>
        <taxon>Lamiales</taxon>
        <taxon>Oleaceae</taxon>
        <taxon>Forsythieae</taxon>
        <taxon>Abeliophyllum</taxon>
    </lineage>
</organism>
<name>A0ABD1P7R3_9LAMI</name>
<dbReference type="AlphaFoldDB" id="A0ABD1P7R3"/>
<gene>
    <name evidence="1" type="ORF">Adt_43332</name>
</gene>
<accession>A0ABD1P7R3</accession>
<comment type="caution">
    <text evidence="1">The sequence shown here is derived from an EMBL/GenBank/DDBJ whole genome shotgun (WGS) entry which is preliminary data.</text>
</comment>
<sequence length="221" mass="25238">MKEKRQVESECMRECMRKLSLWYTRTFSPLLTHDDLHPIMATLGFVPSPVSVSVSVPVPSINIDHHQFDLHSTQSTCTAPWIEYLHSSSGLTSDFPPPRPRLPYPRIDGLHIYTYRAFLDALNFYLRMPNLSDLLHVRGMPLHQVQDRGKKWWCMGEDDSVFVYGEGTLDQAAYDFYSADKNDINNSNSNKVCNSIIIRNKGKSTPSSCFVPLKDIIVLSL</sequence>
<proteinExistence type="predicted"/>
<reference evidence="2" key="1">
    <citation type="submission" date="2024-07" db="EMBL/GenBank/DDBJ databases">
        <title>Two chromosome-level genome assemblies of Korean endemic species Abeliophyllum distichum and Forsythia ovata (Oleaceae).</title>
        <authorList>
            <person name="Jang H."/>
        </authorList>
    </citation>
    <scope>NUCLEOTIDE SEQUENCE [LARGE SCALE GENOMIC DNA]</scope>
</reference>
<evidence type="ECO:0000313" key="1">
    <source>
        <dbReference type="EMBL" id="KAL2459912.1"/>
    </source>
</evidence>
<dbReference type="Proteomes" id="UP001604336">
    <property type="component" value="Unassembled WGS sequence"/>
</dbReference>
<dbReference type="EMBL" id="JBFOLK010000014">
    <property type="protein sequence ID" value="KAL2459912.1"/>
    <property type="molecule type" value="Genomic_DNA"/>
</dbReference>